<sequence length="543" mass="58689">MTIDIAFKLLGGIGLFLYGMKLLSDALQDLAGDRMRQLIAALTSRPWRGVLVGTVVTMIIQSSSATTVMVVSFVQAGLMQLRQALAVCMGANVGTTVTAQLIAFNISDLALPCIGVGMLLALFGRSKRQRFIGNGIFGFGLLFLGMNIMSDSMAFMRDRKEFFLAFSDHPLMGVLAGTVLTMIVQSSSATVGLTMAIASQGFLPLSAAIPILLGDNLGTTITAVLASLAASREAKQAALGHVLNKLIGVLIVLPFLPAAEHLIGLTSHSIGRQIANAHTLFNLANTVILFPFITPLTRFIQKVLPAEPRLVYSGPQFLDNRLLESSPAAAVAATKQELLRMGRFALSMLDDSRSALLERQKDAAERVAQTEKIVNELNRAVAEYAAKLWHTHLASELSSLLASYVNGAGDVERIGDHCTNLIEMYEYVEENKVSFSPMGYQELAGMFDLVRRAVSFCLDAFDRDDMAMSNEVAGPLEDEIDQMEQNLRATHIARLNEGACSPAAGIAFVDVLSNLERIGDHAHNVSLIVRDEMRASGKIKSEE</sequence>
<dbReference type="GO" id="GO:0044341">
    <property type="term" value="P:sodium-dependent phosphate transport"/>
    <property type="evidence" value="ECO:0007669"/>
    <property type="project" value="InterPro"/>
</dbReference>
<dbReference type="NCBIfam" id="TIGR00704">
    <property type="entry name" value="NaPi_cotrn_rel"/>
    <property type="match status" value="1"/>
</dbReference>
<dbReference type="Proteomes" id="UP000003806">
    <property type="component" value="Chromosome"/>
</dbReference>
<dbReference type="Pfam" id="PF02690">
    <property type="entry name" value="Na_Pi_cotrans"/>
    <property type="match status" value="2"/>
</dbReference>
<feature type="transmembrane region" description="Helical" evidence="7">
    <location>
        <begin position="131"/>
        <end position="150"/>
    </location>
</feature>
<dbReference type="OrthoDB" id="9763003at2"/>
<keyword evidence="2" id="KW-1003">Cell membrane</keyword>
<dbReference type="SUPFAM" id="SSF109755">
    <property type="entry name" value="PhoU-like"/>
    <property type="match status" value="1"/>
</dbReference>
<proteinExistence type="predicted"/>
<gene>
    <name evidence="9" type="ORF">JonanDRAFT_1467</name>
</gene>
<keyword evidence="4 7" id="KW-1133">Transmembrane helix</keyword>
<reference evidence="9 10" key="1">
    <citation type="submission" date="2011-11" db="EMBL/GenBank/DDBJ databases">
        <title>The Noncontiguous Finished genome of Jonquetella anthropi DSM 22815.</title>
        <authorList>
            <consortium name="US DOE Joint Genome Institute (JGI-PGF)"/>
            <person name="Lucas S."/>
            <person name="Copeland A."/>
            <person name="Lapidus A."/>
            <person name="Glavina del Rio T."/>
            <person name="Dalin E."/>
            <person name="Tice H."/>
            <person name="Bruce D."/>
            <person name="Goodwin L."/>
            <person name="Pitluck S."/>
            <person name="Peters L."/>
            <person name="Mikhailova N."/>
            <person name="Held B."/>
            <person name="Kyrpides N."/>
            <person name="Mavromatis K."/>
            <person name="Ivanova N."/>
            <person name="Markowitz V."/>
            <person name="Cheng J.-F."/>
            <person name="Hugenholtz P."/>
            <person name="Woyke T."/>
            <person name="Wu D."/>
            <person name="Gronow S."/>
            <person name="Wellnitz S."/>
            <person name="Brambilla E."/>
            <person name="Klenk H.-P."/>
            <person name="Eisen J.A."/>
        </authorList>
    </citation>
    <scope>NUCLEOTIDE SEQUENCE [LARGE SCALE GENOMIC DNA]</scope>
    <source>
        <strain evidence="9 10">DSM 22815</strain>
    </source>
</reference>
<dbReference type="InterPro" id="IPR038078">
    <property type="entry name" value="PhoU-like_sf"/>
</dbReference>
<organism evidence="9 10">
    <name type="scientific">Jonquetella anthropi DSM 22815</name>
    <dbReference type="NCBI Taxonomy" id="885272"/>
    <lineage>
        <taxon>Bacteria</taxon>
        <taxon>Thermotogati</taxon>
        <taxon>Synergistota</taxon>
        <taxon>Synergistia</taxon>
        <taxon>Synergistales</taxon>
        <taxon>Dethiosulfovibrionaceae</taxon>
        <taxon>Jonquetella</taxon>
    </lineage>
</organism>
<feature type="transmembrane region" description="Helical" evidence="7">
    <location>
        <begin position="280"/>
        <end position="300"/>
    </location>
</feature>
<name>H0UJ02_9BACT</name>
<evidence type="ECO:0000256" key="7">
    <source>
        <dbReference type="SAM" id="Phobius"/>
    </source>
</evidence>
<feature type="transmembrane region" description="Helical" evidence="7">
    <location>
        <begin position="242"/>
        <end position="259"/>
    </location>
</feature>
<dbReference type="GO" id="GO:0005886">
    <property type="term" value="C:plasma membrane"/>
    <property type="evidence" value="ECO:0007669"/>
    <property type="project" value="UniProtKB-SubCell"/>
</dbReference>
<evidence type="ECO:0000256" key="6">
    <source>
        <dbReference type="SAM" id="Coils"/>
    </source>
</evidence>
<dbReference type="InterPro" id="IPR026022">
    <property type="entry name" value="PhoU_dom"/>
</dbReference>
<dbReference type="InterPro" id="IPR003841">
    <property type="entry name" value="Na/Pi_transpt"/>
</dbReference>
<dbReference type="RefSeq" id="WP_008519607.1">
    <property type="nucleotide sequence ID" value="NZ_CM001376.1"/>
</dbReference>
<keyword evidence="10" id="KW-1185">Reference proteome</keyword>
<keyword evidence="6" id="KW-0175">Coiled coil</keyword>
<keyword evidence="5 7" id="KW-0472">Membrane</keyword>
<dbReference type="Gene3D" id="1.20.58.220">
    <property type="entry name" value="Phosphate transport system protein phou homolog 2, domain 2"/>
    <property type="match status" value="1"/>
</dbReference>
<evidence type="ECO:0000259" key="8">
    <source>
        <dbReference type="Pfam" id="PF01895"/>
    </source>
</evidence>
<dbReference type="AlphaFoldDB" id="H0UJ02"/>
<evidence type="ECO:0000313" key="9">
    <source>
        <dbReference type="EMBL" id="EHM13829.1"/>
    </source>
</evidence>
<protein>
    <submittedName>
        <fullName evidence="9">Na/Pi-cotransporter</fullName>
    </submittedName>
</protein>
<dbReference type="Pfam" id="PF01895">
    <property type="entry name" value="PhoU"/>
    <property type="match status" value="2"/>
</dbReference>
<dbReference type="NCBIfam" id="NF037997">
    <property type="entry name" value="Na_Pi_symport"/>
    <property type="match status" value="1"/>
</dbReference>
<evidence type="ECO:0000256" key="3">
    <source>
        <dbReference type="ARBA" id="ARBA00022692"/>
    </source>
</evidence>
<evidence type="ECO:0000256" key="2">
    <source>
        <dbReference type="ARBA" id="ARBA00022475"/>
    </source>
</evidence>
<accession>H0UJ02</accession>
<dbReference type="STRING" id="885272.JonanDRAFT_1467"/>
<dbReference type="EMBL" id="CM001376">
    <property type="protein sequence ID" value="EHM13829.1"/>
    <property type="molecule type" value="Genomic_DNA"/>
</dbReference>
<feature type="transmembrane region" description="Helical" evidence="7">
    <location>
        <begin position="50"/>
        <end position="72"/>
    </location>
</feature>
<feature type="transmembrane region" description="Helical" evidence="7">
    <location>
        <begin position="170"/>
        <end position="193"/>
    </location>
</feature>
<keyword evidence="3 7" id="KW-0812">Transmembrane</keyword>
<evidence type="ECO:0000256" key="4">
    <source>
        <dbReference type="ARBA" id="ARBA00022989"/>
    </source>
</evidence>
<dbReference type="eggNOG" id="COG1283">
    <property type="taxonomic scope" value="Bacteria"/>
</dbReference>
<dbReference type="PANTHER" id="PTHR10010:SF46">
    <property type="entry name" value="SODIUM-DEPENDENT PHOSPHATE TRANSPORT PROTEIN 2B"/>
    <property type="match status" value="1"/>
</dbReference>
<comment type="subcellular location">
    <subcellularLocation>
        <location evidence="1">Cell membrane</location>
        <topology evidence="1">Multi-pass membrane protein</topology>
    </subcellularLocation>
</comment>
<evidence type="ECO:0000313" key="10">
    <source>
        <dbReference type="Proteomes" id="UP000003806"/>
    </source>
</evidence>
<feature type="domain" description="PhoU" evidence="8">
    <location>
        <begin position="338"/>
        <end position="423"/>
    </location>
</feature>
<evidence type="ECO:0000256" key="5">
    <source>
        <dbReference type="ARBA" id="ARBA00023136"/>
    </source>
</evidence>
<feature type="domain" description="PhoU" evidence="8">
    <location>
        <begin position="445"/>
        <end position="526"/>
    </location>
</feature>
<dbReference type="PANTHER" id="PTHR10010">
    <property type="entry name" value="SOLUTE CARRIER FAMILY 34 SODIUM PHOSPHATE , MEMBER 2-RELATED"/>
    <property type="match status" value="1"/>
</dbReference>
<feature type="coiled-coil region" evidence="6">
    <location>
        <begin position="360"/>
        <end position="387"/>
    </location>
</feature>
<dbReference type="InterPro" id="IPR004633">
    <property type="entry name" value="NaPi_cotrn-rel/YqeW-like"/>
</dbReference>
<feature type="transmembrane region" description="Helical" evidence="7">
    <location>
        <begin position="109"/>
        <end position="124"/>
    </location>
</feature>
<dbReference type="HOGENOM" id="CLU_025623_0_1_0"/>
<dbReference type="GO" id="GO:0005436">
    <property type="term" value="F:sodium:phosphate symporter activity"/>
    <property type="evidence" value="ECO:0007669"/>
    <property type="project" value="InterPro"/>
</dbReference>
<evidence type="ECO:0000256" key="1">
    <source>
        <dbReference type="ARBA" id="ARBA00004651"/>
    </source>
</evidence>